<proteinExistence type="inferred from homology"/>
<evidence type="ECO:0000313" key="5">
    <source>
        <dbReference type="Proteomes" id="UP001205105"/>
    </source>
</evidence>
<dbReference type="PANTHER" id="PTHR11895:SF67">
    <property type="entry name" value="AMIDASE DOMAIN-CONTAINING PROTEIN"/>
    <property type="match status" value="1"/>
</dbReference>
<evidence type="ECO:0000256" key="2">
    <source>
        <dbReference type="SAM" id="MobiDB-lite"/>
    </source>
</evidence>
<name>A0AAD5DL50_9CHLO</name>
<sequence>MALRKESRLRSLPPASEIPERDYDEPIKLKALQAPVVTGTALKLFLPLVEGPLGGPIIRKLMRNNGLPQVLEELYIPEAPTFRPNTAGWQAEDDVAWDLALLGGIESRCSSGGLSAVQRAAAAAALSPAFAAGSGGRGTPKRGSSSGGGEGGPSSPPQRHYTAADYRAAYQSGRIPPSDVAENIIEAVAASEAQTPPMRFFVAHDPELVRQAAAASSQRWRSGRPLSPLDGVPFAVKDCFDALPYPTTAGTGFMADWRVPTATMAAVQALQDAGAVLIGKATLHEIGLGTTGLNLLTGTARNPHSTAHHTGGSSSGSAAIVAAGLCPFALGSDGGGSIRIPAAACGVAGLKPTHDRVGTAWGVAPIDHTVAVAGPLAGSVLDLALMYAVIANTGQHEGVEAPPVLLPSSLDGAAGGEQPLAGKTAGICWKWFDDAAPAVAHACNAAVSLLEAKGLKVVEIQLPELALLRAAHSCTISTEMRNNMCAALQDPASRKRMNNETRVSLAVASGFEAAHYLNAQKIRTRMERHFRRVFEQCDVIITPTLPCTAPPIKPAALVAGESDLATTTSLMHYMLAANMLGIPAVSVPVGAVPSTHPRPPAGKKAAAAAGTASAAAAPGNTGSGGSSSSEPLLPVGLQVMSPAWHEASLLHVAAVLEAAVAAAGCGPQLPPVWFDTLAARPSQ</sequence>
<protein>
    <recommendedName>
        <fullName evidence="3">Amidase domain-containing protein</fullName>
    </recommendedName>
</protein>
<organism evidence="4 5">
    <name type="scientific">Chlorella ohadii</name>
    <dbReference type="NCBI Taxonomy" id="2649997"/>
    <lineage>
        <taxon>Eukaryota</taxon>
        <taxon>Viridiplantae</taxon>
        <taxon>Chlorophyta</taxon>
        <taxon>core chlorophytes</taxon>
        <taxon>Trebouxiophyceae</taxon>
        <taxon>Chlorellales</taxon>
        <taxon>Chlorellaceae</taxon>
        <taxon>Chlorella clade</taxon>
        <taxon>Chlorella</taxon>
    </lineage>
</organism>
<dbReference type="InterPro" id="IPR000120">
    <property type="entry name" value="Amidase"/>
</dbReference>
<gene>
    <name evidence="4" type="ORF">COHA_006430</name>
</gene>
<feature type="region of interest" description="Disordered" evidence="2">
    <location>
        <begin position="593"/>
        <end position="629"/>
    </location>
</feature>
<feature type="compositionally biased region" description="Low complexity" evidence="2">
    <location>
        <begin position="602"/>
        <end position="620"/>
    </location>
</feature>
<dbReference type="AlphaFoldDB" id="A0AAD5DL50"/>
<accession>A0AAD5DL50</accession>
<comment type="similarity">
    <text evidence="1">Belongs to the amidase family.</text>
</comment>
<evidence type="ECO:0000256" key="1">
    <source>
        <dbReference type="ARBA" id="ARBA00009199"/>
    </source>
</evidence>
<feature type="domain" description="Amidase" evidence="3">
    <location>
        <begin position="191"/>
        <end position="650"/>
    </location>
</feature>
<reference evidence="4" key="1">
    <citation type="submission" date="2020-11" db="EMBL/GenBank/DDBJ databases">
        <title>Chlorella ohadii genome sequencing and assembly.</title>
        <authorList>
            <person name="Murik O."/>
            <person name="Treves H."/>
            <person name="Kedem I."/>
            <person name="Shotland Y."/>
            <person name="Kaplan A."/>
        </authorList>
    </citation>
    <scope>NUCLEOTIDE SEQUENCE</scope>
    <source>
        <strain evidence="4">1</strain>
    </source>
</reference>
<dbReference type="SUPFAM" id="SSF75304">
    <property type="entry name" value="Amidase signature (AS) enzymes"/>
    <property type="match status" value="1"/>
</dbReference>
<dbReference type="EMBL" id="JADXDR010000093">
    <property type="protein sequence ID" value="KAI7839845.1"/>
    <property type="molecule type" value="Genomic_DNA"/>
</dbReference>
<dbReference type="Proteomes" id="UP001205105">
    <property type="component" value="Unassembled WGS sequence"/>
</dbReference>
<comment type="caution">
    <text evidence="4">The sequence shown here is derived from an EMBL/GenBank/DDBJ whole genome shotgun (WGS) entry which is preliminary data.</text>
</comment>
<dbReference type="InterPro" id="IPR023631">
    <property type="entry name" value="Amidase_dom"/>
</dbReference>
<dbReference type="PROSITE" id="PS00571">
    <property type="entry name" value="AMIDASES"/>
    <property type="match status" value="1"/>
</dbReference>
<dbReference type="Gene3D" id="3.90.1300.10">
    <property type="entry name" value="Amidase signature (AS) domain"/>
    <property type="match status" value="1"/>
</dbReference>
<dbReference type="GO" id="GO:0003824">
    <property type="term" value="F:catalytic activity"/>
    <property type="evidence" value="ECO:0007669"/>
    <property type="project" value="InterPro"/>
</dbReference>
<dbReference type="InterPro" id="IPR036928">
    <property type="entry name" value="AS_sf"/>
</dbReference>
<dbReference type="InterPro" id="IPR020556">
    <property type="entry name" value="Amidase_CS"/>
</dbReference>
<keyword evidence="5" id="KW-1185">Reference proteome</keyword>
<evidence type="ECO:0000259" key="3">
    <source>
        <dbReference type="Pfam" id="PF01425"/>
    </source>
</evidence>
<feature type="region of interest" description="Disordered" evidence="2">
    <location>
        <begin position="131"/>
        <end position="160"/>
    </location>
</feature>
<dbReference type="Pfam" id="PF01425">
    <property type="entry name" value="Amidase"/>
    <property type="match status" value="1"/>
</dbReference>
<dbReference type="PANTHER" id="PTHR11895">
    <property type="entry name" value="TRANSAMIDASE"/>
    <property type="match status" value="1"/>
</dbReference>
<evidence type="ECO:0000313" key="4">
    <source>
        <dbReference type="EMBL" id="KAI7839845.1"/>
    </source>
</evidence>